<proteinExistence type="predicted"/>
<accession>A0A6L2K2W1</accession>
<reference evidence="1" key="1">
    <citation type="journal article" date="2019" name="Sci. Rep.">
        <title>Draft genome of Tanacetum cinerariifolium, the natural source of mosquito coil.</title>
        <authorList>
            <person name="Yamashiro T."/>
            <person name="Shiraishi A."/>
            <person name="Satake H."/>
            <person name="Nakayama K."/>
        </authorList>
    </citation>
    <scope>NUCLEOTIDE SEQUENCE</scope>
</reference>
<gene>
    <name evidence="1" type="ORF">Tci_015641</name>
</gene>
<dbReference type="EMBL" id="BKCJ010001740">
    <property type="protein sequence ID" value="GEU43663.1"/>
    <property type="molecule type" value="Genomic_DNA"/>
</dbReference>
<dbReference type="AlphaFoldDB" id="A0A6L2K2W1"/>
<name>A0A6L2K2W1_TANCI</name>
<organism evidence="1">
    <name type="scientific">Tanacetum cinerariifolium</name>
    <name type="common">Dalmatian daisy</name>
    <name type="synonym">Chrysanthemum cinerariifolium</name>
    <dbReference type="NCBI Taxonomy" id="118510"/>
    <lineage>
        <taxon>Eukaryota</taxon>
        <taxon>Viridiplantae</taxon>
        <taxon>Streptophyta</taxon>
        <taxon>Embryophyta</taxon>
        <taxon>Tracheophyta</taxon>
        <taxon>Spermatophyta</taxon>
        <taxon>Magnoliopsida</taxon>
        <taxon>eudicotyledons</taxon>
        <taxon>Gunneridae</taxon>
        <taxon>Pentapetalae</taxon>
        <taxon>asterids</taxon>
        <taxon>campanulids</taxon>
        <taxon>Asterales</taxon>
        <taxon>Asteraceae</taxon>
        <taxon>Asteroideae</taxon>
        <taxon>Anthemideae</taxon>
        <taxon>Anthemidinae</taxon>
        <taxon>Tanacetum</taxon>
    </lineage>
</organism>
<sequence length="186" mass="22068">MKLKPKQCLNFIIVGRFQKIVRNTSKVNFQNLPQSLGEVARDTSHLVLVRSTQSLRKLVLIIKLMLTMTIKMRCRKFDNQLAGTMREMLRKRKGRASRSSSMNDEALARLMVTEMTSQEKEQREAFLEIKRREVECCEREARNHEYRQRQDDIRFYLQPYGHLTRDAQLAKEELRAEIKAKYALLY</sequence>
<evidence type="ECO:0000313" key="1">
    <source>
        <dbReference type="EMBL" id="GEU43663.1"/>
    </source>
</evidence>
<protein>
    <submittedName>
        <fullName evidence="1">Uncharacterized protein</fullName>
    </submittedName>
</protein>
<comment type="caution">
    <text evidence="1">The sequence shown here is derived from an EMBL/GenBank/DDBJ whole genome shotgun (WGS) entry which is preliminary data.</text>
</comment>